<evidence type="ECO:0000256" key="1">
    <source>
        <dbReference type="ARBA" id="ARBA00001933"/>
    </source>
</evidence>
<comment type="similarity">
    <text evidence="3 21">Belongs to the cation transport ATPase (P-type) (TC 3.A.3) family. Type V subfamily.</text>
</comment>
<evidence type="ECO:0000256" key="13">
    <source>
        <dbReference type="ARBA" id="ARBA00022898"/>
    </source>
</evidence>
<dbReference type="Gene3D" id="3.40.640.10">
    <property type="entry name" value="Type I PLP-dependent aspartate aminotransferase-like (Major domain)"/>
    <property type="match status" value="1"/>
</dbReference>
<dbReference type="PROSITE" id="PS00154">
    <property type="entry name" value="ATPASE_E1_E2"/>
    <property type="match status" value="1"/>
</dbReference>
<organism evidence="26">
    <name type="scientific">Heliothis virescens</name>
    <name type="common">Tobacco budworm moth</name>
    <dbReference type="NCBI Taxonomy" id="7102"/>
    <lineage>
        <taxon>Eukaryota</taxon>
        <taxon>Metazoa</taxon>
        <taxon>Ecdysozoa</taxon>
        <taxon>Arthropoda</taxon>
        <taxon>Hexapoda</taxon>
        <taxon>Insecta</taxon>
        <taxon>Pterygota</taxon>
        <taxon>Neoptera</taxon>
        <taxon>Endopterygota</taxon>
        <taxon>Lepidoptera</taxon>
        <taxon>Glossata</taxon>
        <taxon>Ditrysia</taxon>
        <taxon>Noctuoidea</taxon>
        <taxon>Noctuidae</taxon>
        <taxon>Heliothinae</taxon>
        <taxon>Heliothis</taxon>
    </lineage>
</organism>
<evidence type="ECO:0000256" key="11">
    <source>
        <dbReference type="ARBA" id="ARBA00022840"/>
    </source>
</evidence>
<dbReference type="SUPFAM" id="SSF53383">
    <property type="entry name" value="PLP-dependent transferases"/>
    <property type="match status" value="1"/>
</dbReference>
<dbReference type="GO" id="GO:0005524">
    <property type="term" value="F:ATP binding"/>
    <property type="evidence" value="ECO:0007669"/>
    <property type="project" value="UniProtKB-UniRule"/>
</dbReference>
<dbReference type="GO" id="GO:0046872">
    <property type="term" value="F:metal ion binding"/>
    <property type="evidence" value="ECO:0007669"/>
    <property type="project" value="UniProtKB-UniRule"/>
</dbReference>
<dbReference type="Pfam" id="PF12409">
    <property type="entry name" value="P5-ATPase"/>
    <property type="match status" value="1"/>
</dbReference>
<dbReference type="GO" id="GO:0015203">
    <property type="term" value="F:polyamine transmembrane transporter activity"/>
    <property type="evidence" value="ECO:0007669"/>
    <property type="project" value="TreeGrafter"/>
</dbReference>
<dbReference type="Gene3D" id="2.70.150.10">
    <property type="entry name" value="Calcium-transporting ATPase, cytoplasmic transduction domain A"/>
    <property type="match status" value="2"/>
</dbReference>
<keyword evidence="11 21" id="KW-0067">ATP-binding</keyword>
<evidence type="ECO:0000256" key="4">
    <source>
        <dbReference type="ARBA" id="ARBA00011738"/>
    </source>
</evidence>
<dbReference type="FunFam" id="3.40.50.1000:FF:000068">
    <property type="entry name" value="Cation-transporting ATPase"/>
    <property type="match status" value="1"/>
</dbReference>
<feature type="domain" description="P-type ATPase A" evidence="23">
    <location>
        <begin position="276"/>
        <end position="319"/>
    </location>
</feature>
<dbReference type="InterPro" id="IPR015424">
    <property type="entry name" value="PyrdxlP-dep_Trfase"/>
</dbReference>
<accession>A0A2A4JK87</accession>
<keyword evidence="10 21" id="KW-0547">Nucleotide-binding</keyword>
<evidence type="ECO:0000256" key="22">
    <source>
        <dbReference type="SAM" id="MobiDB-lite"/>
    </source>
</evidence>
<evidence type="ECO:0000256" key="6">
    <source>
        <dbReference type="ARBA" id="ARBA00022576"/>
    </source>
</evidence>
<dbReference type="SUPFAM" id="SSF81665">
    <property type="entry name" value="Calcium ATPase, transmembrane domain M"/>
    <property type="match status" value="2"/>
</dbReference>
<dbReference type="CDD" id="cd00609">
    <property type="entry name" value="AAT_like"/>
    <property type="match status" value="1"/>
</dbReference>
<keyword evidence="16 21" id="KW-0472">Membrane</keyword>
<comment type="catalytic activity">
    <reaction evidence="20 21">
        <text>ATP + H2O = ADP + phosphate + H(+)</text>
        <dbReference type="Rhea" id="RHEA:13065"/>
        <dbReference type="ChEBI" id="CHEBI:15377"/>
        <dbReference type="ChEBI" id="CHEBI:15378"/>
        <dbReference type="ChEBI" id="CHEBI:30616"/>
        <dbReference type="ChEBI" id="CHEBI:43474"/>
        <dbReference type="ChEBI" id="CHEBI:456216"/>
    </reaction>
</comment>
<dbReference type="GO" id="GO:0004021">
    <property type="term" value="F:L-alanine:2-oxoglutarate aminotransferase activity"/>
    <property type="evidence" value="ECO:0007669"/>
    <property type="project" value="UniProtKB-EC"/>
</dbReference>
<evidence type="ECO:0000256" key="17">
    <source>
        <dbReference type="ARBA" id="ARBA00025708"/>
    </source>
</evidence>
<protein>
    <recommendedName>
        <fullName evidence="21">Cation-transporting ATPase</fullName>
        <ecNumber evidence="21">7.2.2.-</ecNumber>
    </recommendedName>
</protein>
<feature type="transmembrane region" description="Helical" evidence="21">
    <location>
        <begin position="335"/>
        <end position="357"/>
    </location>
</feature>
<evidence type="ECO:0000256" key="12">
    <source>
        <dbReference type="ARBA" id="ARBA00022842"/>
    </source>
</evidence>
<dbReference type="Gene3D" id="3.90.1150.10">
    <property type="entry name" value="Aspartate Aminotransferase, domain 1"/>
    <property type="match status" value="1"/>
</dbReference>
<evidence type="ECO:0000313" key="26">
    <source>
        <dbReference type="EMBL" id="PCG71843.1"/>
    </source>
</evidence>
<dbReference type="GO" id="GO:0019829">
    <property type="term" value="F:ATPase-coupled monoatomic cation transmembrane transporter activity"/>
    <property type="evidence" value="ECO:0007669"/>
    <property type="project" value="UniProtKB-UniRule"/>
</dbReference>
<dbReference type="InterPro" id="IPR023299">
    <property type="entry name" value="ATPase_P-typ_cyto_dom_N"/>
</dbReference>
<dbReference type="PRINTS" id="PR00119">
    <property type="entry name" value="CATATPASE"/>
</dbReference>
<keyword evidence="9 21" id="KW-0479">Metal-binding</keyword>
<feature type="transmembrane region" description="Helical" evidence="21">
    <location>
        <begin position="1563"/>
        <end position="1584"/>
    </location>
</feature>
<dbReference type="SUPFAM" id="SSF56784">
    <property type="entry name" value="HAD-like"/>
    <property type="match status" value="1"/>
</dbReference>
<evidence type="ECO:0000256" key="20">
    <source>
        <dbReference type="ARBA" id="ARBA00049360"/>
    </source>
</evidence>
<dbReference type="GO" id="GO:0030170">
    <property type="term" value="F:pyridoxal phosphate binding"/>
    <property type="evidence" value="ECO:0007669"/>
    <property type="project" value="InterPro"/>
</dbReference>
<dbReference type="GO" id="GO:0006874">
    <property type="term" value="P:intracellular calcium ion homeostasis"/>
    <property type="evidence" value="ECO:0007669"/>
    <property type="project" value="TreeGrafter"/>
</dbReference>
<feature type="transmembrane region" description="Helical" evidence="21">
    <location>
        <begin position="1596"/>
        <end position="1617"/>
    </location>
</feature>
<dbReference type="Pfam" id="PF00122">
    <property type="entry name" value="E1-E2_ATPase"/>
    <property type="match status" value="2"/>
</dbReference>
<evidence type="ECO:0000256" key="14">
    <source>
        <dbReference type="ARBA" id="ARBA00022967"/>
    </source>
</evidence>
<dbReference type="SUPFAM" id="SSF81653">
    <property type="entry name" value="Calcium ATPase, transduction domain A"/>
    <property type="match status" value="2"/>
</dbReference>
<evidence type="ECO:0000256" key="9">
    <source>
        <dbReference type="ARBA" id="ARBA00022723"/>
    </source>
</evidence>
<name>A0A2A4JK87_HELVI</name>
<dbReference type="InterPro" id="IPR059000">
    <property type="entry name" value="ATPase_P-type_domA"/>
</dbReference>
<feature type="transmembrane region" description="Helical" evidence="21">
    <location>
        <begin position="203"/>
        <end position="225"/>
    </location>
</feature>
<feature type="transmembrane region" description="Helical" evidence="21">
    <location>
        <begin position="531"/>
        <end position="552"/>
    </location>
</feature>
<comment type="catalytic activity">
    <reaction evidence="19">
        <text>L-alanine + 2-oxoglutarate = pyruvate + L-glutamate</text>
        <dbReference type="Rhea" id="RHEA:19453"/>
        <dbReference type="ChEBI" id="CHEBI:15361"/>
        <dbReference type="ChEBI" id="CHEBI:16810"/>
        <dbReference type="ChEBI" id="CHEBI:29985"/>
        <dbReference type="ChEBI" id="CHEBI:57972"/>
        <dbReference type="EC" id="2.6.1.2"/>
    </reaction>
</comment>
<evidence type="ECO:0000256" key="8">
    <source>
        <dbReference type="ARBA" id="ARBA00022692"/>
    </source>
</evidence>
<comment type="subunit">
    <text evidence="4">Homodimer.</text>
</comment>
<dbReference type="PANTHER" id="PTHR45630">
    <property type="entry name" value="CATION-TRANSPORTING ATPASE-RELATED"/>
    <property type="match status" value="1"/>
</dbReference>
<comment type="subcellular location">
    <subcellularLocation>
        <location evidence="2 21">Membrane</location>
        <topology evidence="2 21">Multi-pass membrane protein</topology>
    </subcellularLocation>
</comment>
<dbReference type="InterPro" id="IPR018303">
    <property type="entry name" value="ATPase_P-typ_P_site"/>
</dbReference>
<dbReference type="InterPro" id="IPR006544">
    <property type="entry name" value="P-type_TPase_V"/>
</dbReference>
<dbReference type="Gene3D" id="3.40.50.1000">
    <property type="entry name" value="HAD superfamily/HAD-like"/>
    <property type="match status" value="1"/>
</dbReference>
<dbReference type="Pfam" id="PF13246">
    <property type="entry name" value="Cation_ATPase"/>
    <property type="match status" value="1"/>
</dbReference>
<evidence type="ECO:0000256" key="18">
    <source>
        <dbReference type="ARBA" id="ARBA00025785"/>
    </source>
</evidence>
<evidence type="ECO:0000256" key="10">
    <source>
        <dbReference type="ARBA" id="ARBA00022741"/>
    </source>
</evidence>
<keyword evidence="5" id="KW-0597">Phosphoprotein</keyword>
<dbReference type="NCBIfam" id="TIGR01494">
    <property type="entry name" value="ATPase_P-type"/>
    <property type="match status" value="1"/>
</dbReference>
<feature type="transmembrane region" description="Helical" evidence="21">
    <location>
        <begin position="363"/>
        <end position="383"/>
    </location>
</feature>
<dbReference type="GO" id="GO:0016887">
    <property type="term" value="F:ATP hydrolysis activity"/>
    <property type="evidence" value="ECO:0007669"/>
    <property type="project" value="InterPro"/>
</dbReference>
<dbReference type="InterPro" id="IPR008250">
    <property type="entry name" value="ATPase_P-typ_transduc_dom_A_sf"/>
</dbReference>
<feature type="transmembrane region" description="Helical" evidence="21">
    <location>
        <begin position="29"/>
        <end position="46"/>
    </location>
</feature>
<dbReference type="GO" id="GO:0140358">
    <property type="term" value="F:P-type transmembrane transporter activity"/>
    <property type="evidence" value="ECO:0007669"/>
    <property type="project" value="InterPro"/>
</dbReference>
<comment type="caution">
    <text evidence="26">The sequence shown here is derived from an EMBL/GenBank/DDBJ whole genome shotgun (WGS) entry which is preliminary data.</text>
</comment>
<evidence type="ECO:0000256" key="3">
    <source>
        <dbReference type="ARBA" id="ARBA00006000"/>
    </source>
</evidence>
<proteinExistence type="inferred from homology"/>
<dbReference type="FunFam" id="1.20.1110.10:FF:000023">
    <property type="entry name" value="Cation-transporting ATPase"/>
    <property type="match status" value="1"/>
</dbReference>
<keyword evidence="14 21" id="KW-1278">Translocase</keyword>
<feature type="domain" description="Aminotransferase class I/classII large" evidence="24">
    <location>
        <begin position="1772"/>
        <end position="2135"/>
    </location>
</feature>
<dbReference type="Gene3D" id="3.40.1110.10">
    <property type="entry name" value="Calcium-transporting ATPase, cytoplasmic domain N"/>
    <property type="match status" value="1"/>
</dbReference>
<comment type="caution">
    <text evidence="21">Lacks conserved residue(s) required for the propagation of feature annotation.</text>
</comment>
<dbReference type="Gene3D" id="1.10.287.1970">
    <property type="match status" value="1"/>
</dbReference>
<dbReference type="STRING" id="7102.A0A2A4JK87"/>
<gene>
    <name evidence="26" type="ORF">B5V51_1430</name>
</gene>
<feature type="domain" description="P5B-type ATPase N-terminal" evidence="25">
    <location>
        <begin position="13"/>
        <end position="150"/>
    </location>
</feature>
<feature type="domain" description="P-type ATPase A" evidence="23">
    <location>
        <begin position="408"/>
        <end position="514"/>
    </location>
</feature>
<sequence>MTLSMEQYLTTDDSQSVVYGYRKSRWRTVVTYTLSCMFIGLPFLVFHWLPTWLLYATCVRCSFQIADRVLVVETYQKKCKSYYIHLILHKDIADTSGLLNEGFDDDGIKEKGPIESADAIHTPIHLDDGSTLNVQHYRYFRHKKQSLIWDGARAQWSRLAGIESGATCAQLQAMGATPPSSERRVRMLNIYGLNEIKVPVQSVMTLIILEVFNPFYVFQLFTIAVWLAEPYYYYCIAVVLMSTFGVATSVIQTKKNQTNLRATVEAHDTVELWDGRRVDSRCVSPGDIIVLPPRGCILHFDAALLSGAAVLNESMLTGELNIYGLNEIKVPVQSVMTLIILEVFNPFYVFQLFTIAVWLAEPYYYYCIAVVLMSTFGVATSVIQTKKNQTNLRATVEAHDTVELWDGRRVDSRCVSPGDIIVLPPRGCILHFDAALLSGAAVLNESMLTGESVPVTKTALLRVDRPFDLKEHASSVLFCGTRVIQTRYYNNEPVKALVLRTGYNTSKGQLVRSILYPVPADFKFDRDSYKFIIILACIAVLGLAYTVALKAYRSLRPGDIAIKALDIITIVIPPALPAAMTVGRLYAVSRLKRARIACLNTRAVNVSGSLDCVCFDKTGTLTEDGLDMWGIVAVSGATNPPRLGRPQRDPRQLNELHPLKMAMASCHSLTLLDSELAGDPLDLKMFESTGWVLEEPDIPEASNYEILTPTIVKPKKTANIDVDDIHLPLEVGIVQQHQFVSSLQRSSVVTRVLGEDVLRLYTKGAPEMLRKLCTPDTAHPQLPLEVGIVQQHQFVSSLQRSSVVTRVLGEDVLRLYTKGAPEMLRKLCTPDTAHPQLPLEVGIVQQHQFVSSLQRSSVVTRVLGEDVLRLYTKGAPEMLRKLCTPDTAHPQLPLEVGIVQQHQFVSSLQRSSVVTRVLGEDVLRLYTKGAPEMLRKLCTPDTAHPQLPLEVGIVQQHQFVSSLQRSSVVTRVLGEDVLRLYTKGAPEMLRKLCTPDTAHPQLPLEVGIVQQHQFVSSLQRSSVVTRVLGEDVLRLYTKGAPEMLRKLCTPDTAHPQLPLEVGIVQQHQFVSSLQRSSVVTRVLGEDVLRLYTKGAPEMLRKLCTPDTAHPQLPLEVGIVQQHQFVSSLQRSSVVTRVLGEDVLRLYTKGAPEMLRKLCTPDTAHPQLPLEVGIVQQHQFVSSLQRSSVVTRVLGEDVLRLYTKGAPEMLRKLCTPDTAHPQLPLEVGIVQQHQFVSSLQRSSVVTRVLGEDVLRLYTKGAPEMLRKLCTPDTVPDNLYEVLNSYAEKGYRVIAVATRVMETTFKQLQKMTREEVERDLEFLGLVIMENRLKAATTGIIRELKEANIHVVMITGDNVLTAVSVAKECGILMGEERVVTLMADTSGTTPVIYCESTLHGASVGRRFPLDREWRSVDSGRGSWRSASADRSGHSALTAQPPDGFYDPEAGSNEPRYKIVMTGDTWKVLREHYPNVLSRVVARGAVFARMTSDQKQQLIVEYQALGYYVGMCGDGANDCGALRAAHTGISLSELESSVAAPFTSAHPDIVCVARVLREGRAALSTSFGVFKFMVAYSLSEFFSVAFLYYFDSNLTDFQFLYIDVALIVNFAFFFGMTEAYTGCNTSKTMSKVIKLLSRAFHDLSNVASMRPTRCDTVPAQIRARHNPCGGRRGGGSKKAITMQNLNPNIIKLEYAVRGPLVIRAMELEKELAKGASKPFKTVIKANIGDAHAMGQKPITFIRQVLACVCYPQLLNNDKFPSDVKARARDLLAGCGGKSVGSYTASYGIEMIRRHVAEYIECRDGHPCNWENCLLVGGASSGIKNCLQMLINKVDGKGTGVLIPIPQYPLYSASLAEYGLAQIGYFLDEESNWALNVSELERAFKEGSKKYAVRAIVVINPGNPTGQVLTRKNIEMIIKFAQKKNLFLMADEVYQDNIYDKNSCFHSFKKVMMDMGAPYKDMELASFMSISKGYMGECGLRGGWMELVNLDPGVKANLLKAISAMLCPTTVGQAAADCVARPPMDGEPSFELWCKEKTAVLDSLEERSRMIVETFNKMEGFKCNIVQGAMYAFPRIQLPPKAIEAAKKAKAVPDAFYARTLLEETGICIVPGSGFGQKPGTYHFRTTILPQPKLLKEMLQHFSKFHQKFIKKYG</sequence>
<keyword evidence="13" id="KW-0663">Pyridoxal phosphate</keyword>
<dbReference type="InterPro" id="IPR015422">
    <property type="entry name" value="PyrdxlP-dep_Trfase_small"/>
</dbReference>
<evidence type="ECO:0000259" key="23">
    <source>
        <dbReference type="Pfam" id="PF00122"/>
    </source>
</evidence>
<keyword evidence="15 21" id="KW-1133">Transmembrane helix</keyword>
<dbReference type="FunFam" id="1.10.287.1970:FF:000001">
    <property type="entry name" value="Alanine aminotransferase 2"/>
    <property type="match status" value="1"/>
</dbReference>
<reference evidence="26" key="1">
    <citation type="submission" date="2017-09" db="EMBL/GenBank/DDBJ databases">
        <title>Contemporary evolution of a Lepidopteran species, Heliothis virescens, in response to modern agricultural practices.</title>
        <authorList>
            <person name="Fritz M.L."/>
            <person name="Deyonke A.M."/>
            <person name="Papanicolaou A."/>
            <person name="Micinski S."/>
            <person name="Westbrook J."/>
            <person name="Gould F."/>
        </authorList>
    </citation>
    <scope>NUCLEOTIDE SEQUENCE [LARGE SCALE GENOMIC DNA]</scope>
    <source>
        <strain evidence="26">HvINT-</strain>
        <tissue evidence="26">Whole body</tissue>
    </source>
</reference>
<evidence type="ECO:0000256" key="2">
    <source>
        <dbReference type="ARBA" id="ARBA00004141"/>
    </source>
</evidence>
<dbReference type="InterPro" id="IPR036412">
    <property type="entry name" value="HAD-like_sf"/>
</dbReference>
<dbReference type="InterPro" id="IPR023298">
    <property type="entry name" value="ATPase_P-typ_TM_dom_sf"/>
</dbReference>
<evidence type="ECO:0000259" key="24">
    <source>
        <dbReference type="Pfam" id="PF00155"/>
    </source>
</evidence>
<dbReference type="InterPro" id="IPR004839">
    <property type="entry name" value="Aminotransferase_I/II_large"/>
</dbReference>
<dbReference type="Pfam" id="PF00155">
    <property type="entry name" value="Aminotran_1_2"/>
    <property type="match status" value="1"/>
</dbReference>
<dbReference type="GO" id="GO:0016020">
    <property type="term" value="C:membrane"/>
    <property type="evidence" value="ECO:0007669"/>
    <property type="project" value="UniProtKB-SubCell"/>
</dbReference>
<dbReference type="InterPro" id="IPR023214">
    <property type="entry name" value="HAD_sf"/>
</dbReference>
<comment type="pathway">
    <text evidence="17">Amino-acid degradation; L-alanine degradation via transaminase pathway; pyruvate from L-alanine: step 1/1.</text>
</comment>
<comment type="similarity">
    <text evidence="18">Belongs to the class-I pyridoxal-phosphate-dependent aminotransferase family. Alanine aminotransferase subfamily.</text>
</comment>
<evidence type="ECO:0000256" key="19">
    <source>
        <dbReference type="ARBA" id="ARBA00047412"/>
    </source>
</evidence>
<evidence type="ECO:0000256" key="16">
    <source>
        <dbReference type="ARBA" id="ARBA00023136"/>
    </source>
</evidence>
<evidence type="ECO:0000256" key="5">
    <source>
        <dbReference type="ARBA" id="ARBA00022553"/>
    </source>
</evidence>
<dbReference type="EC" id="7.2.2.-" evidence="21"/>
<evidence type="ECO:0000259" key="25">
    <source>
        <dbReference type="Pfam" id="PF12409"/>
    </source>
</evidence>
<dbReference type="FunFam" id="3.90.1150.10:FF:000010">
    <property type="entry name" value="Alanine aminotransferase 2"/>
    <property type="match status" value="1"/>
</dbReference>
<evidence type="ECO:0000256" key="7">
    <source>
        <dbReference type="ARBA" id="ARBA00022679"/>
    </source>
</evidence>
<evidence type="ECO:0000256" key="21">
    <source>
        <dbReference type="RuleBase" id="RU362082"/>
    </source>
</evidence>
<keyword evidence="8 21" id="KW-0812">Transmembrane</keyword>
<dbReference type="FunFam" id="3.40.640.10:FF:000012">
    <property type="entry name" value="alanine aminotransferase 2"/>
    <property type="match status" value="1"/>
</dbReference>
<dbReference type="EMBL" id="NWSH01001287">
    <property type="protein sequence ID" value="PCG71843.1"/>
    <property type="molecule type" value="Genomic_DNA"/>
</dbReference>
<keyword evidence="12 21" id="KW-0460">Magnesium</keyword>
<feature type="region of interest" description="Disordered" evidence="22">
    <location>
        <begin position="1413"/>
        <end position="1441"/>
    </location>
</feature>
<feature type="transmembrane region" description="Helical" evidence="21">
    <location>
        <begin position="231"/>
        <end position="251"/>
    </location>
</feature>
<evidence type="ECO:0000256" key="15">
    <source>
        <dbReference type="ARBA" id="ARBA00022989"/>
    </source>
</evidence>
<keyword evidence="6" id="KW-0032">Aminotransferase</keyword>
<dbReference type="InterPro" id="IPR015421">
    <property type="entry name" value="PyrdxlP-dep_Trfase_major"/>
</dbReference>
<comment type="cofactor">
    <cofactor evidence="1">
        <name>pyridoxal 5'-phosphate</name>
        <dbReference type="ChEBI" id="CHEBI:597326"/>
    </cofactor>
</comment>
<dbReference type="InterPro" id="IPR047819">
    <property type="entry name" value="P5A-ATPase_N"/>
</dbReference>
<dbReference type="InterPro" id="IPR001757">
    <property type="entry name" value="P_typ_ATPase"/>
</dbReference>
<dbReference type="PANTHER" id="PTHR45630:SF8">
    <property type="entry name" value="CATION-TRANSPORTING ATPASE"/>
    <property type="match status" value="1"/>
</dbReference>
<keyword evidence="7" id="KW-0808">Transferase</keyword>